<evidence type="ECO:0000256" key="3">
    <source>
        <dbReference type="ARBA" id="ARBA00022833"/>
    </source>
</evidence>
<dbReference type="PROSITE" id="PS50808">
    <property type="entry name" value="ZF_BED"/>
    <property type="match status" value="1"/>
</dbReference>
<dbReference type="AlphaFoldDB" id="A0A5E4N115"/>
<evidence type="ECO:0000313" key="6">
    <source>
        <dbReference type="EMBL" id="VVC37209.1"/>
    </source>
</evidence>
<dbReference type="SUPFAM" id="SSF57667">
    <property type="entry name" value="beta-beta-alpha zinc fingers"/>
    <property type="match status" value="1"/>
</dbReference>
<evidence type="ECO:0000256" key="2">
    <source>
        <dbReference type="ARBA" id="ARBA00022771"/>
    </source>
</evidence>
<evidence type="ECO:0000256" key="1">
    <source>
        <dbReference type="ARBA" id="ARBA00022723"/>
    </source>
</evidence>
<dbReference type="EMBL" id="CABPRJ010001443">
    <property type="protein sequence ID" value="VVC37209.1"/>
    <property type="molecule type" value="Genomic_DNA"/>
</dbReference>
<sequence length="71" mass="8245">MDRKKSGVWNHYSIINSEKAKCSYCSSSVSYKGGSTSNLSKHLKRKHIIQYDSRKHPRINEINEQYVDEPS</sequence>
<reference evidence="6 7" key="1">
    <citation type="submission" date="2019-08" db="EMBL/GenBank/DDBJ databases">
        <authorList>
            <person name="Alioto T."/>
            <person name="Alioto T."/>
            <person name="Gomez Garrido J."/>
        </authorList>
    </citation>
    <scope>NUCLEOTIDE SEQUENCE [LARGE SCALE GENOMIC DNA]</scope>
</reference>
<name>A0A5E4N115_9HEMI</name>
<dbReference type="OrthoDB" id="6614737at2759"/>
<protein>
    <submittedName>
        <fullName evidence="6">Zinc finger C2H2-type,Zinc finger, BED-type</fullName>
    </submittedName>
</protein>
<feature type="domain" description="BED-type" evidence="5">
    <location>
        <begin position="3"/>
        <end position="54"/>
    </location>
</feature>
<gene>
    <name evidence="6" type="ORF">CINCED_3A000584</name>
</gene>
<dbReference type="Pfam" id="PF02892">
    <property type="entry name" value="zf-BED"/>
    <property type="match status" value="1"/>
</dbReference>
<dbReference type="InterPro" id="IPR003656">
    <property type="entry name" value="Znf_BED"/>
</dbReference>
<accession>A0A5E4N115</accession>
<keyword evidence="3" id="KW-0862">Zinc</keyword>
<keyword evidence="2 4" id="KW-0863">Zinc-finger</keyword>
<dbReference type="GO" id="GO:0008270">
    <property type="term" value="F:zinc ion binding"/>
    <property type="evidence" value="ECO:0007669"/>
    <property type="project" value="UniProtKB-KW"/>
</dbReference>
<evidence type="ECO:0000256" key="4">
    <source>
        <dbReference type="PROSITE-ProRule" id="PRU00027"/>
    </source>
</evidence>
<dbReference type="InterPro" id="IPR036236">
    <property type="entry name" value="Znf_C2H2_sf"/>
</dbReference>
<evidence type="ECO:0000259" key="5">
    <source>
        <dbReference type="PROSITE" id="PS50808"/>
    </source>
</evidence>
<dbReference type="Proteomes" id="UP000325440">
    <property type="component" value="Unassembled WGS sequence"/>
</dbReference>
<organism evidence="6 7">
    <name type="scientific">Cinara cedri</name>
    <dbReference type="NCBI Taxonomy" id="506608"/>
    <lineage>
        <taxon>Eukaryota</taxon>
        <taxon>Metazoa</taxon>
        <taxon>Ecdysozoa</taxon>
        <taxon>Arthropoda</taxon>
        <taxon>Hexapoda</taxon>
        <taxon>Insecta</taxon>
        <taxon>Pterygota</taxon>
        <taxon>Neoptera</taxon>
        <taxon>Paraneoptera</taxon>
        <taxon>Hemiptera</taxon>
        <taxon>Sternorrhyncha</taxon>
        <taxon>Aphidomorpha</taxon>
        <taxon>Aphidoidea</taxon>
        <taxon>Aphididae</taxon>
        <taxon>Lachninae</taxon>
        <taxon>Cinara</taxon>
    </lineage>
</organism>
<keyword evidence="1" id="KW-0479">Metal-binding</keyword>
<keyword evidence="7" id="KW-1185">Reference proteome</keyword>
<evidence type="ECO:0000313" key="7">
    <source>
        <dbReference type="Proteomes" id="UP000325440"/>
    </source>
</evidence>
<dbReference type="GO" id="GO:0003677">
    <property type="term" value="F:DNA binding"/>
    <property type="evidence" value="ECO:0007669"/>
    <property type="project" value="InterPro"/>
</dbReference>
<dbReference type="SMART" id="SM00614">
    <property type="entry name" value="ZnF_BED"/>
    <property type="match status" value="1"/>
</dbReference>
<proteinExistence type="predicted"/>